<name>A0A8S3B2V8_9BILA</name>
<feature type="non-terminal residue" evidence="4">
    <location>
        <position position="22"/>
    </location>
</feature>
<dbReference type="Proteomes" id="UP000681967">
    <property type="component" value="Unassembled WGS sequence"/>
</dbReference>
<sequence length="22" mass="2267">MNGKHDDFALNSALPKPPSGLG</sequence>
<dbReference type="EMBL" id="CAJOBH010074531">
    <property type="protein sequence ID" value="CAF4487625.1"/>
    <property type="molecule type" value="Genomic_DNA"/>
</dbReference>
<dbReference type="EMBL" id="CAJOBJ010365585">
    <property type="protein sequence ID" value="CAF5220827.1"/>
    <property type="molecule type" value="Genomic_DNA"/>
</dbReference>
<evidence type="ECO:0000313" key="2">
    <source>
        <dbReference type="EMBL" id="CAF4487625.1"/>
    </source>
</evidence>
<reference evidence="4" key="1">
    <citation type="submission" date="2021-02" db="EMBL/GenBank/DDBJ databases">
        <authorList>
            <person name="Nowell W R."/>
        </authorList>
    </citation>
    <scope>NUCLEOTIDE SEQUENCE</scope>
</reference>
<evidence type="ECO:0000313" key="3">
    <source>
        <dbReference type="EMBL" id="CAF4556879.1"/>
    </source>
</evidence>
<proteinExistence type="predicted"/>
<accession>A0A8S3B2V8</accession>
<evidence type="ECO:0000313" key="5">
    <source>
        <dbReference type="EMBL" id="CAF5220827.1"/>
    </source>
</evidence>
<dbReference type="Proteomes" id="UP000681720">
    <property type="component" value="Unassembled WGS sequence"/>
</dbReference>
<organism evidence="4 6">
    <name type="scientific">Rotaria magnacalcarata</name>
    <dbReference type="NCBI Taxonomy" id="392030"/>
    <lineage>
        <taxon>Eukaryota</taxon>
        <taxon>Metazoa</taxon>
        <taxon>Spiralia</taxon>
        <taxon>Gnathifera</taxon>
        <taxon>Rotifera</taxon>
        <taxon>Eurotatoria</taxon>
        <taxon>Bdelloidea</taxon>
        <taxon>Philodinida</taxon>
        <taxon>Philodinidae</taxon>
        <taxon>Rotaria</taxon>
    </lineage>
</organism>
<dbReference type="AlphaFoldDB" id="A0A8S3B2V8"/>
<evidence type="ECO:0000256" key="1">
    <source>
        <dbReference type="SAM" id="MobiDB-lite"/>
    </source>
</evidence>
<dbReference type="EMBL" id="CAJOBH010089301">
    <property type="protein sequence ID" value="CAF4556879.1"/>
    <property type="molecule type" value="Genomic_DNA"/>
</dbReference>
<evidence type="ECO:0000313" key="6">
    <source>
        <dbReference type="Proteomes" id="UP000681720"/>
    </source>
</evidence>
<evidence type="ECO:0000313" key="4">
    <source>
        <dbReference type="EMBL" id="CAF4771400.1"/>
    </source>
</evidence>
<gene>
    <name evidence="2" type="ORF">BYL167_LOCUS35421</name>
    <name evidence="3" type="ORF">BYL167_LOCUS38347</name>
    <name evidence="4" type="ORF">GIL414_LOCUS45960</name>
    <name evidence="5" type="ORF">GIL414_LOCUS84227</name>
</gene>
<protein>
    <submittedName>
        <fullName evidence="4">Uncharacterized protein</fullName>
    </submittedName>
</protein>
<feature type="region of interest" description="Disordered" evidence="1">
    <location>
        <begin position="1"/>
        <end position="22"/>
    </location>
</feature>
<comment type="caution">
    <text evidence="4">The sequence shown here is derived from an EMBL/GenBank/DDBJ whole genome shotgun (WGS) entry which is preliminary data.</text>
</comment>
<dbReference type="EMBL" id="CAJOBJ010142989">
    <property type="protein sequence ID" value="CAF4771400.1"/>
    <property type="molecule type" value="Genomic_DNA"/>
</dbReference>